<feature type="coiled-coil region" evidence="6">
    <location>
        <begin position="52"/>
        <end position="86"/>
    </location>
</feature>
<dbReference type="Pfam" id="PF15684">
    <property type="entry name" value="AROS"/>
    <property type="match status" value="1"/>
</dbReference>
<evidence type="ECO:0000256" key="5">
    <source>
        <dbReference type="ARBA" id="ARBA00032748"/>
    </source>
</evidence>
<dbReference type="PRINTS" id="PR02029">
    <property type="entry name" value="ACTREGSIRT1"/>
</dbReference>
<comment type="caution">
    <text evidence="8">The sequence shown here is derived from an EMBL/GenBank/DDBJ whole genome shotgun (WGS) entry which is preliminary data.</text>
</comment>
<keyword evidence="6" id="KW-0175">Coiled coil</keyword>
<comment type="subcellular location">
    <subcellularLocation>
        <location evidence="1">Nucleus</location>
        <location evidence="1">Nucleolus</location>
    </subcellularLocation>
</comment>
<name>A0AAN8K8W4_PATCE</name>
<evidence type="ECO:0000256" key="1">
    <source>
        <dbReference type="ARBA" id="ARBA00004604"/>
    </source>
</evidence>
<evidence type="ECO:0000313" key="9">
    <source>
        <dbReference type="Proteomes" id="UP001347796"/>
    </source>
</evidence>
<comment type="similarity">
    <text evidence="2">Belongs to the AROS family.</text>
</comment>
<dbReference type="PANTHER" id="PTHR31454:SF2">
    <property type="entry name" value="ACTIVE REGULATOR OF SIRT1"/>
    <property type="match status" value="1"/>
</dbReference>
<evidence type="ECO:0000256" key="4">
    <source>
        <dbReference type="ARBA" id="ARBA00023242"/>
    </source>
</evidence>
<proteinExistence type="inferred from homology"/>
<keyword evidence="4" id="KW-0539">Nucleus</keyword>
<dbReference type="AlphaFoldDB" id="A0AAN8K8W4"/>
<dbReference type="GO" id="GO:0019899">
    <property type="term" value="F:enzyme binding"/>
    <property type="evidence" value="ECO:0007669"/>
    <property type="project" value="TreeGrafter"/>
</dbReference>
<evidence type="ECO:0000256" key="7">
    <source>
        <dbReference type="SAM" id="MobiDB-lite"/>
    </source>
</evidence>
<dbReference type="GO" id="GO:0005730">
    <property type="term" value="C:nucleolus"/>
    <property type="evidence" value="ECO:0007669"/>
    <property type="project" value="UniProtKB-SubCell"/>
</dbReference>
<protein>
    <recommendedName>
        <fullName evidence="3">Active regulator of SIRT1</fullName>
    </recommendedName>
    <alternativeName>
        <fullName evidence="5">40S ribosomal protein S19-binding protein 1</fullName>
    </alternativeName>
</protein>
<dbReference type="InterPro" id="IPR023262">
    <property type="entry name" value="AROS"/>
</dbReference>
<evidence type="ECO:0000256" key="6">
    <source>
        <dbReference type="SAM" id="Coils"/>
    </source>
</evidence>
<reference evidence="8 9" key="1">
    <citation type="submission" date="2024-01" db="EMBL/GenBank/DDBJ databases">
        <title>The genome of the rayed Mediterranean limpet Patella caerulea (Linnaeus, 1758).</title>
        <authorList>
            <person name="Anh-Thu Weber A."/>
            <person name="Halstead-Nussloch G."/>
        </authorList>
    </citation>
    <scope>NUCLEOTIDE SEQUENCE [LARGE SCALE GENOMIC DNA]</scope>
    <source>
        <strain evidence="8">AATW-2023a</strain>
        <tissue evidence="8">Whole specimen</tissue>
    </source>
</reference>
<evidence type="ECO:0000256" key="3">
    <source>
        <dbReference type="ARBA" id="ARBA00016855"/>
    </source>
</evidence>
<accession>A0AAN8K8W4</accession>
<dbReference type="EMBL" id="JAZGQO010000004">
    <property type="protein sequence ID" value="KAK6187883.1"/>
    <property type="molecule type" value="Genomic_DNA"/>
</dbReference>
<feature type="region of interest" description="Disordered" evidence="7">
    <location>
        <begin position="18"/>
        <end position="37"/>
    </location>
</feature>
<keyword evidence="9" id="KW-1185">Reference proteome</keyword>
<evidence type="ECO:0000256" key="2">
    <source>
        <dbReference type="ARBA" id="ARBA00007318"/>
    </source>
</evidence>
<sequence length="155" mass="18415">MSNELVKRSLQLFDDQIKQKTVGNSHSSKKNKNIKDGMKLISSNKQGVWKELRHLQKNYATESKKKRKLKKKISTLEEYREKADKDHTKKNVKLLKQVSNVGKVKSVYCKKILEQHQRKLAKDLPPESREEPDSVFTDRDFDQFEQEYDYFQKLQ</sequence>
<evidence type="ECO:0000313" key="8">
    <source>
        <dbReference type="EMBL" id="KAK6187883.1"/>
    </source>
</evidence>
<organism evidence="8 9">
    <name type="scientific">Patella caerulea</name>
    <name type="common">Rayed Mediterranean limpet</name>
    <dbReference type="NCBI Taxonomy" id="87958"/>
    <lineage>
        <taxon>Eukaryota</taxon>
        <taxon>Metazoa</taxon>
        <taxon>Spiralia</taxon>
        <taxon>Lophotrochozoa</taxon>
        <taxon>Mollusca</taxon>
        <taxon>Gastropoda</taxon>
        <taxon>Patellogastropoda</taxon>
        <taxon>Patelloidea</taxon>
        <taxon>Patellidae</taxon>
        <taxon>Patella</taxon>
    </lineage>
</organism>
<dbReference type="PANTHER" id="PTHR31454">
    <property type="entry name" value="ACTIVE REGULATOR OF SIRT1"/>
    <property type="match status" value="1"/>
</dbReference>
<dbReference type="Proteomes" id="UP001347796">
    <property type="component" value="Unassembled WGS sequence"/>
</dbReference>
<gene>
    <name evidence="8" type="ORF">SNE40_005813</name>
</gene>